<accession>A0A160TMD2</accession>
<dbReference type="AlphaFoldDB" id="A0A160TMD2"/>
<dbReference type="NCBIfam" id="NF033788">
    <property type="entry name" value="HTH_metalloreg"/>
    <property type="match status" value="1"/>
</dbReference>
<dbReference type="PANTHER" id="PTHR38600">
    <property type="entry name" value="TRANSCRIPTIONAL REGULATORY PROTEIN"/>
    <property type="match status" value="1"/>
</dbReference>
<dbReference type="EMBL" id="CZQE01000292">
    <property type="protein sequence ID" value="CUS45708.1"/>
    <property type="molecule type" value="Genomic_DNA"/>
</dbReference>
<evidence type="ECO:0000259" key="1">
    <source>
        <dbReference type="PROSITE" id="PS50987"/>
    </source>
</evidence>
<dbReference type="InterPro" id="IPR011991">
    <property type="entry name" value="ArsR-like_HTH"/>
</dbReference>
<protein>
    <submittedName>
        <fullName evidence="2">Transcriptional regulator, ArsR family</fullName>
    </submittedName>
</protein>
<evidence type="ECO:0000313" key="2">
    <source>
        <dbReference type="EMBL" id="CUS45708.1"/>
    </source>
</evidence>
<dbReference type="PANTHER" id="PTHR38600:SF2">
    <property type="entry name" value="SLL0088 PROTEIN"/>
    <property type="match status" value="1"/>
</dbReference>
<dbReference type="InterPro" id="IPR036390">
    <property type="entry name" value="WH_DNA-bd_sf"/>
</dbReference>
<organism evidence="2">
    <name type="scientific">hydrothermal vent metagenome</name>
    <dbReference type="NCBI Taxonomy" id="652676"/>
    <lineage>
        <taxon>unclassified sequences</taxon>
        <taxon>metagenomes</taxon>
        <taxon>ecological metagenomes</taxon>
    </lineage>
</organism>
<dbReference type="Gene3D" id="1.10.10.10">
    <property type="entry name" value="Winged helix-like DNA-binding domain superfamily/Winged helix DNA-binding domain"/>
    <property type="match status" value="1"/>
</dbReference>
<dbReference type="PROSITE" id="PS50987">
    <property type="entry name" value="HTH_ARSR_2"/>
    <property type="match status" value="1"/>
</dbReference>
<name>A0A160TMD2_9ZZZZ</name>
<gene>
    <name evidence="2" type="ORF">MGWOODY_Smn2890</name>
</gene>
<proteinExistence type="predicted"/>
<dbReference type="SUPFAM" id="SSF46785">
    <property type="entry name" value="Winged helix' DNA-binding domain"/>
    <property type="match status" value="1"/>
</dbReference>
<feature type="domain" description="HTH arsR-type" evidence="1">
    <location>
        <begin position="8"/>
        <end position="102"/>
    </location>
</feature>
<dbReference type="GO" id="GO:0003700">
    <property type="term" value="F:DNA-binding transcription factor activity"/>
    <property type="evidence" value="ECO:0007669"/>
    <property type="project" value="InterPro"/>
</dbReference>
<dbReference type="InterPro" id="IPR036388">
    <property type="entry name" value="WH-like_DNA-bd_sf"/>
</dbReference>
<reference evidence="2" key="1">
    <citation type="submission" date="2015-10" db="EMBL/GenBank/DDBJ databases">
        <authorList>
            <person name="Gilbert D.G."/>
        </authorList>
    </citation>
    <scope>NUCLEOTIDE SEQUENCE</scope>
</reference>
<sequence>MTISDPTASPDQAVTVERVLRALADPSRKAMIERLTEGPLSVSNLAAPLGITLTAVAQHLQVLEECGLVRTEKTGRVRSCRLEPGGLSILERWIRDRRSPVEKRLDRLGDFLAGDETA</sequence>
<dbReference type="SMART" id="SM00418">
    <property type="entry name" value="HTH_ARSR"/>
    <property type="match status" value="1"/>
</dbReference>
<dbReference type="CDD" id="cd00090">
    <property type="entry name" value="HTH_ARSR"/>
    <property type="match status" value="1"/>
</dbReference>
<dbReference type="PRINTS" id="PR00778">
    <property type="entry name" value="HTHARSR"/>
</dbReference>
<dbReference type="InterPro" id="IPR001845">
    <property type="entry name" value="HTH_ArsR_DNA-bd_dom"/>
</dbReference>
<dbReference type="Pfam" id="PF12840">
    <property type="entry name" value="HTH_20"/>
    <property type="match status" value="1"/>
</dbReference>